<dbReference type="Gene3D" id="1.10.10.10">
    <property type="entry name" value="Winged helix-like DNA-binding domain superfamily/Winged helix DNA-binding domain"/>
    <property type="match status" value="1"/>
</dbReference>
<dbReference type="EMBL" id="CP036547">
    <property type="protein sequence ID" value="QCQ47726.1"/>
    <property type="molecule type" value="Genomic_DNA"/>
</dbReference>
<gene>
    <name evidence="1" type="ORF">EC80_023310</name>
</gene>
<dbReference type="AlphaFoldDB" id="A0AAE6KA42"/>
<keyword evidence="1" id="KW-0614">Plasmid</keyword>
<proteinExistence type="predicted"/>
<dbReference type="RefSeq" id="WP_005812600.1">
    <property type="nucleotide sequence ID" value="NZ_CAXSXC010000035.1"/>
</dbReference>
<sequence length="83" mass="10000">MKTLDRIRKIVQLHKLIQTERTGSSKKLSFSLNLSQRTVQLYLDELRDMGAEVLYDQIRCTYYYKNRFDIEFHLSIVVEEKNK</sequence>
<dbReference type="Proteomes" id="UP000036847">
    <property type="component" value="Plasmid pBFS01_1"/>
</dbReference>
<reference evidence="1 2" key="1">
    <citation type="submission" date="2019-03" db="EMBL/GenBank/DDBJ databases">
        <title>Complete genome assembly of MDR B. fragilis.</title>
        <authorList>
            <person name="Sydenham T.V."/>
            <person name="Hasman H."/>
            <person name="Justesen U.S."/>
        </authorList>
    </citation>
    <scope>NUCLEOTIDE SEQUENCE [LARGE SCALE GENOMIC DNA]</scope>
    <source>
        <strain evidence="1 2">DCMSKEJBY0001B</strain>
        <plasmid evidence="1 2">pBFS01_1</plasmid>
    </source>
</reference>
<name>A0AAE6KA42_BACFG</name>
<evidence type="ECO:0000313" key="2">
    <source>
        <dbReference type="Proteomes" id="UP000036847"/>
    </source>
</evidence>
<evidence type="ECO:0000313" key="1">
    <source>
        <dbReference type="EMBL" id="QCQ47726.1"/>
    </source>
</evidence>
<organism evidence="1 2">
    <name type="scientific">Bacteroides fragilis</name>
    <dbReference type="NCBI Taxonomy" id="817"/>
    <lineage>
        <taxon>Bacteria</taxon>
        <taxon>Pseudomonadati</taxon>
        <taxon>Bacteroidota</taxon>
        <taxon>Bacteroidia</taxon>
        <taxon>Bacteroidales</taxon>
        <taxon>Bacteroidaceae</taxon>
        <taxon>Bacteroides</taxon>
    </lineage>
</organism>
<accession>A0AAE6KA42</accession>
<protein>
    <submittedName>
        <fullName evidence="1">HTH domain-containing protein</fullName>
    </submittedName>
</protein>
<dbReference type="InterPro" id="IPR036388">
    <property type="entry name" value="WH-like_DNA-bd_sf"/>
</dbReference>
<geneLocation type="plasmid" evidence="1 2">
    <name>pBFS01_1</name>
</geneLocation>